<comment type="caution">
    <text evidence="2">The sequence shown here is derived from an EMBL/GenBank/DDBJ whole genome shotgun (WGS) entry which is preliminary data.</text>
</comment>
<reference evidence="2" key="1">
    <citation type="submission" date="2020-09" db="EMBL/GenBank/DDBJ databases">
        <title>Genome-Enabled Discovery of Anthraquinone Biosynthesis in Senna tora.</title>
        <authorList>
            <person name="Kang S.-H."/>
            <person name="Pandey R.P."/>
            <person name="Lee C.-M."/>
            <person name="Sim J.-S."/>
            <person name="Jeong J.-T."/>
            <person name="Choi B.-S."/>
            <person name="Jung M."/>
            <person name="Ginzburg D."/>
            <person name="Zhao K."/>
            <person name="Won S.Y."/>
            <person name="Oh T.-J."/>
            <person name="Yu Y."/>
            <person name="Kim N.-H."/>
            <person name="Lee O.R."/>
            <person name="Lee T.-H."/>
            <person name="Bashyal P."/>
            <person name="Kim T.-S."/>
            <person name="Lee W.-H."/>
            <person name="Kawkins C."/>
            <person name="Kim C.-K."/>
            <person name="Kim J.S."/>
            <person name="Ahn B.O."/>
            <person name="Rhee S.Y."/>
            <person name="Sohng J.K."/>
        </authorList>
    </citation>
    <scope>NUCLEOTIDE SEQUENCE</scope>
    <source>
        <tissue evidence="2">Leaf</tissue>
    </source>
</reference>
<name>A0A834XGW1_9FABA</name>
<keyword evidence="3" id="KW-1185">Reference proteome</keyword>
<proteinExistence type="predicted"/>
<protein>
    <submittedName>
        <fullName evidence="2">Uncharacterized protein</fullName>
    </submittedName>
</protein>
<gene>
    <name evidence="2" type="ORF">G2W53_001258</name>
</gene>
<dbReference type="EMBL" id="JAAIUW010000001">
    <property type="protein sequence ID" value="KAF7844353.1"/>
    <property type="molecule type" value="Genomic_DNA"/>
</dbReference>
<evidence type="ECO:0000313" key="2">
    <source>
        <dbReference type="EMBL" id="KAF7844353.1"/>
    </source>
</evidence>
<organism evidence="2 3">
    <name type="scientific">Senna tora</name>
    <dbReference type="NCBI Taxonomy" id="362788"/>
    <lineage>
        <taxon>Eukaryota</taxon>
        <taxon>Viridiplantae</taxon>
        <taxon>Streptophyta</taxon>
        <taxon>Embryophyta</taxon>
        <taxon>Tracheophyta</taxon>
        <taxon>Spermatophyta</taxon>
        <taxon>Magnoliopsida</taxon>
        <taxon>eudicotyledons</taxon>
        <taxon>Gunneridae</taxon>
        <taxon>Pentapetalae</taxon>
        <taxon>rosids</taxon>
        <taxon>fabids</taxon>
        <taxon>Fabales</taxon>
        <taxon>Fabaceae</taxon>
        <taxon>Caesalpinioideae</taxon>
        <taxon>Cassia clade</taxon>
        <taxon>Senna</taxon>
    </lineage>
</organism>
<sequence length="59" mass="6494">MVDVSRQHKDEVDGSVRSTTDCGDDGGCPMMDRIFSSHKTRFANIADFNGSRISMAVEL</sequence>
<feature type="compositionally biased region" description="Basic and acidic residues" evidence="1">
    <location>
        <begin position="1"/>
        <end position="14"/>
    </location>
</feature>
<dbReference type="Proteomes" id="UP000634136">
    <property type="component" value="Unassembled WGS sequence"/>
</dbReference>
<accession>A0A834XGW1</accession>
<evidence type="ECO:0000313" key="3">
    <source>
        <dbReference type="Proteomes" id="UP000634136"/>
    </source>
</evidence>
<feature type="region of interest" description="Disordered" evidence="1">
    <location>
        <begin position="1"/>
        <end position="28"/>
    </location>
</feature>
<evidence type="ECO:0000256" key="1">
    <source>
        <dbReference type="SAM" id="MobiDB-lite"/>
    </source>
</evidence>
<dbReference type="AlphaFoldDB" id="A0A834XGW1"/>